<evidence type="ECO:0000256" key="1">
    <source>
        <dbReference type="SAM" id="MobiDB-lite"/>
    </source>
</evidence>
<dbReference type="OrthoDB" id="1045822at2759"/>
<comment type="caution">
    <text evidence="2">The sequence shown here is derived from an EMBL/GenBank/DDBJ whole genome shotgun (WGS) entry which is preliminary data.</text>
</comment>
<dbReference type="AlphaFoldDB" id="A0A834GIX2"/>
<evidence type="ECO:0000313" key="3">
    <source>
        <dbReference type="Proteomes" id="UP000626092"/>
    </source>
</evidence>
<reference evidence="2" key="1">
    <citation type="submission" date="2019-11" db="EMBL/GenBank/DDBJ databases">
        <authorList>
            <person name="Liu Y."/>
            <person name="Hou J."/>
            <person name="Li T.-Q."/>
            <person name="Guan C.-H."/>
            <person name="Wu X."/>
            <person name="Wu H.-Z."/>
            <person name="Ling F."/>
            <person name="Zhang R."/>
            <person name="Shi X.-G."/>
            <person name="Ren J.-P."/>
            <person name="Chen E.-F."/>
            <person name="Sun J.-M."/>
        </authorList>
    </citation>
    <scope>NUCLEOTIDE SEQUENCE</scope>
    <source>
        <strain evidence="2">Adult_tree_wgs_1</strain>
        <tissue evidence="2">Leaves</tissue>
    </source>
</reference>
<evidence type="ECO:0000313" key="2">
    <source>
        <dbReference type="EMBL" id="KAF7132981.1"/>
    </source>
</evidence>
<proteinExistence type="predicted"/>
<organism evidence="2 3">
    <name type="scientific">Rhododendron simsii</name>
    <name type="common">Sims's rhododendron</name>
    <dbReference type="NCBI Taxonomy" id="118357"/>
    <lineage>
        <taxon>Eukaryota</taxon>
        <taxon>Viridiplantae</taxon>
        <taxon>Streptophyta</taxon>
        <taxon>Embryophyta</taxon>
        <taxon>Tracheophyta</taxon>
        <taxon>Spermatophyta</taxon>
        <taxon>Magnoliopsida</taxon>
        <taxon>eudicotyledons</taxon>
        <taxon>Gunneridae</taxon>
        <taxon>Pentapetalae</taxon>
        <taxon>asterids</taxon>
        <taxon>Ericales</taxon>
        <taxon>Ericaceae</taxon>
        <taxon>Ericoideae</taxon>
        <taxon>Rhodoreae</taxon>
        <taxon>Rhododendron</taxon>
    </lineage>
</organism>
<dbReference type="NCBIfam" id="TIGR01571">
    <property type="entry name" value="A_thal_Cys_rich"/>
    <property type="match status" value="1"/>
</dbReference>
<gene>
    <name evidence="2" type="ORF">RHSIM_Rhsim09G0021400</name>
</gene>
<dbReference type="Pfam" id="PF04749">
    <property type="entry name" value="PLAC8"/>
    <property type="match status" value="1"/>
</dbReference>
<dbReference type="PANTHER" id="PTHR15907">
    <property type="entry name" value="DUF614 FAMILY PROTEIN-RELATED"/>
    <property type="match status" value="1"/>
</dbReference>
<feature type="compositionally biased region" description="Low complexity" evidence="1">
    <location>
        <begin position="9"/>
        <end position="33"/>
    </location>
</feature>
<protein>
    <submittedName>
        <fullName evidence="2">Uncharacterized protein</fullName>
    </submittedName>
</protein>
<sequence>MHSSNPLDNQNSSSNPSAGPPNDGQPVSSSPVFGSSPGPWHTGLFDCFDDLPNCLITYYCPCVTFGQIAEIVDQGTRSRATSAVIFGVLHHFCLCNGGCLYSCCYRTKLRNQYALVGSRYADCCVHCCCLSCALSQEYRELKKQGFDMTIGMEYFTSLSLSLSLSHAHHICTNIRRI</sequence>
<dbReference type="EMBL" id="WJXA01000009">
    <property type="protein sequence ID" value="KAF7132981.1"/>
    <property type="molecule type" value="Genomic_DNA"/>
</dbReference>
<keyword evidence="3" id="KW-1185">Reference proteome</keyword>
<accession>A0A834GIX2</accession>
<name>A0A834GIX2_RHOSS</name>
<feature type="region of interest" description="Disordered" evidence="1">
    <location>
        <begin position="1"/>
        <end position="33"/>
    </location>
</feature>
<dbReference type="Proteomes" id="UP000626092">
    <property type="component" value="Unassembled WGS sequence"/>
</dbReference>
<dbReference type="InterPro" id="IPR006461">
    <property type="entry name" value="PLAC_motif_containing"/>
</dbReference>